<gene>
    <name evidence="7" type="ORF">PMAYCL1PPCAC_29533</name>
</gene>
<name>A0AAN5IAY6_9BILA</name>
<evidence type="ECO:0000256" key="4">
    <source>
        <dbReference type="ARBA" id="ARBA00023128"/>
    </source>
</evidence>
<comment type="function">
    <text evidence="6">Plays an essential role in the assembly of succinate dehydrogenase (SDH), an enzyme complex (also referred to as respiratory complex II) that is a component of both the tricarboxylic acid (TCA) cycle and the mitochondrial electron transport chain, and which couples the oxidation of succinate to fumarate with the reduction of ubiquinone (coenzyme Q) to ubiquinol. Promotes maturation of the iron-sulfur protein subunit of the SDH catalytic dimer, protecting it from the deleterious effects of oxidants. May act together with SDHAF1.</text>
</comment>
<dbReference type="PANTHER" id="PTHR13137:SF6">
    <property type="entry name" value="SUCCINATE DEHYDROGENASE ASSEMBLY FACTOR 3, MITOCHONDRIAL"/>
    <property type="match status" value="1"/>
</dbReference>
<evidence type="ECO:0000256" key="6">
    <source>
        <dbReference type="RuleBase" id="RU368039"/>
    </source>
</evidence>
<comment type="subunit">
    <text evidence="6">Interacts with the iron-sulfur protein subunit within the SDH catalytic dimer.</text>
</comment>
<evidence type="ECO:0000256" key="3">
    <source>
        <dbReference type="ARBA" id="ARBA00022946"/>
    </source>
</evidence>
<dbReference type="InterPro" id="IPR008381">
    <property type="entry name" value="SDHAF3/Sdh7"/>
</dbReference>
<dbReference type="PANTHER" id="PTHR13137">
    <property type="entry name" value="DC11 ACN9 HOMOLOG"/>
    <property type="match status" value="1"/>
</dbReference>
<dbReference type="GO" id="GO:0034553">
    <property type="term" value="P:mitochondrial respiratory chain complex II assembly"/>
    <property type="evidence" value="ECO:0007669"/>
    <property type="project" value="UniProtKB-UniRule"/>
</dbReference>
<comment type="similarity">
    <text evidence="2 6">Belongs to the complex I LYR family. SDHAF3 subfamily.</text>
</comment>
<dbReference type="GO" id="GO:0005759">
    <property type="term" value="C:mitochondrial matrix"/>
    <property type="evidence" value="ECO:0007669"/>
    <property type="project" value="UniProtKB-SubCell"/>
</dbReference>
<evidence type="ECO:0000256" key="1">
    <source>
        <dbReference type="ARBA" id="ARBA00004305"/>
    </source>
</evidence>
<dbReference type="Pfam" id="PF13233">
    <property type="entry name" value="Complex1_LYR_2"/>
    <property type="match status" value="1"/>
</dbReference>
<proteinExistence type="inferred from homology"/>
<dbReference type="GO" id="GO:0005758">
    <property type="term" value="C:mitochondrial intermembrane space"/>
    <property type="evidence" value="ECO:0007669"/>
    <property type="project" value="TreeGrafter"/>
</dbReference>
<keyword evidence="3" id="KW-0809">Transit peptide</keyword>
<evidence type="ECO:0000313" key="7">
    <source>
        <dbReference type="EMBL" id="GMR59338.1"/>
    </source>
</evidence>
<keyword evidence="4 6" id="KW-0496">Mitochondrion</keyword>
<sequence>LPPLSPHNQMAARNALQKIDPSLFPLLLYKRILRLHYGLPPPARLMGDAYVKDEFRRHKTAPREQALIFLHEWTQYCTMLSKQLTGRGISKGIIGKDFDDGDLEKFSEEQLGQLLELKEEADQGQRRLKGEKVYEKKESEV</sequence>
<comment type="caution">
    <text evidence="7">The sequence shown here is derived from an EMBL/GenBank/DDBJ whole genome shotgun (WGS) entry which is preliminary data.</text>
</comment>
<evidence type="ECO:0000313" key="8">
    <source>
        <dbReference type="Proteomes" id="UP001328107"/>
    </source>
</evidence>
<reference evidence="8" key="1">
    <citation type="submission" date="2022-10" db="EMBL/GenBank/DDBJ databases">
        <title>Genome assembly of Pristionchus species.</title>
        <authorList>
            <person name="Yoshida K."/>
            <person name="Sommer R.J."/>
        </authorList>
    </citation>
    <scope>NUCLEOTIDE SEQUENCE [LARGE SCALE GENOMIC DNA]</scope>
    <source>
        <strain evidence="8">RS5460</strain>
    </source>
</reference>
<feature type="non-terminal residue" evidence="7">
    <location>
        <position position="1"/>
    </location>
</feature>
<dbReference type="AlphaFoldDB" id="A0AAN5IAY6"/>
<dbReference type="CDD" id="cd20270">
    <property type="entry name" value="Complex1_LYR_SDHAF3_LYRM10"/>
    <property type="match status" value="1"/>
</dbReference>
<protein>
    <recommendedName>
        <fullName evidence="6">Succinate dehydrogenase assembly factor 3</fullName>
        <shortName evidence="6">SDH assembly factor 3</shortName>
        <shortName evidence="6">SDHAF3</shortName>
    </recommendedName>
</protein>
<keyword evidence="5 6" id="KW-0143">Chaperone</keyword>
<accession>A0AAN5IAY6</accession>
<comment type="subcellular location">
    <subcellularLocation>
        <location evidence="1 6">Mitochondrion matrix</location>
    </subcellularLocation>
</comment>
<dbReference type="EMBL" id="BTRK01000006">
    <property type="protein sequence ID" value="GMR59338.1"/>
    <property type="molecule type" value="Genomic_DNA"/>
</dbReference>
<dbReference type="GO" id="GO:0006105">
    <property type="term" value="P:succinate metabolic process"/>
    <property type="evidence" value="ECO:0007669"/>
    <property type="project" value="TreeGrafter"/>
</dbReference>
<organism evidence="7 8">
    <name type="scientific">Pristionchus mayeri</name>
    <dbReference type="NCBI Taxonomy" id="1317129"/>
    <lineage>
        <taxon>Eukaryota</taxon>
        <taxon>Metazoa</taxon>
        <taxon>Ecdysozoa</taxon>
        <taxon>Nematoda</taxon>
        <taxon>Chromadorea</taxon>
        <taxon>Rhabditida</taxon>
        <taxon>Rhabditina</taxon>
        <taxon>Diplogasteromorpha</taxon>
        <taxon>Diplogasteroidea</taxon>
        <taxon>Neodiplogasteridae</taxon>
        <taxon>Pristionchus</taxon>
    </lineage>
</organism>
<evidence type="ECO:0000256" key="2">
    <source>
        <dbReference type="ARBA" id="ARBA00006020"/>
    </source>
</evidence>
<evidence type="ECO:0000256" key="5">
    <source>
        <dbReference type="ARBA" id="ARBA00023186"/>
    </source>
</evidence>
<dbReference type="Proteomes" id="UP001328107">
    <property type="component" value="Unassembled WGS sequence"/>
</dbReference>
<keyword evidence="8" id="KW-1185">Reference proteome</keyword>